<evidence type="ECO:0000256" key="1">
    <source>
        <dbReference type="ARBA" id="ARBA00004273"/>
    </source>
</evidence>
<comment type="similarity">
    <text evidence="6">Belongs to the peptidase S26 family. IMP1 subfamily.</text>
</comment>
<evidence type="ECO:0000256" key="3">
    <source>
        <dbReference type="ARBA" id="ARBA00022801"/>
    </source>
</evidence>
<keyword evidence="5" id="KW-0472">Membrane</keyword>
<feature type="domain" description="Peptidase S26" evidence="10">
    <location>
        <begin position="77"/>
        <end position="217"/>
    </location>
</feature>
<feature type="compositionally biased region" description="Polar residues" evidence="9">
    <location>
        <begin position="31"/>
        <end position="40"/>
    </location>
</feature>
<dbReference type="GO" id="GO:0042720">
    <property type="term" value="C:mitochondrial inner membrane peptidase complex"/>
    <property type="evidence" value="ECO:0007669"/>
    <property type="project" value="TreeGrafter"/>
</dbReference>
<feature type="region of interest" description="Disordered" evidence="9">
    <location>
        <begin position="31"/>
        <end position="58"/>
    </location>
</feature>
<evidence type="ECO:0000313" key="12">
    <source>
        <dbReference type="Proteomes" id="UP000198406"/>
    </source>
</evidence>
<dbReference type="CDD" id="cd06530">
    <property type="entry name" value="S26_SPase_I"/>
    <property type="match status" value="1"/>
</dbReference>
<keyword evidence="12" id="KW-1185">Reference proteome</keyword>
<dbReference type="InterPro" id="IPR052064">
    <property type="entry name" value="Mito_IMP1_subunit"/>
</dbReference>
<dbReference type="Pfam" id="PF10502">
    <property type="entry name" value="Peptidase_S26"/>
    <property type="match status" value="2"/>
</dbReference>
<organism evidence="11 12">
    <name type="scientific">Fistulifera solaris</name>
    <name type="common">Oleaginous diatom</name>
    <dbReference type="NCBI Taxonomy" id="1519565"/>
    <lineage>
        <taxon>Eukaryota</taxon>
        <taxon>Sar</taxon>
        <taxon>Stramenopiles</taxon>
        <taxon>Ochrophyta</taxon>
        <taxon>Bacillariophyta</taxon>
        <taxon>Bacillariophyceae</taxon>
        <taxon>Bacillariophycidae</taxon>
        <taxon>Naviculales</taxon>
        <taxon>Naviculaceae</taxon>
        <taxon>Fistulifera</taxon>
    </lineage>
</organism>
<dbReference type="InterPro" id="IPR036286">
    <property type="entry name" value="LexA/Signal_pep-like_sf"/>
</dbReference>
<dbReference type="NCBIfam" id="TIGR02227">
    <property type="entry name" value="sigpep_I_bact"/>
    <property type="match status" value="1"/>
</dbReference>
<dbReference type="InterPro" id="IPR000223">
    <property type="entry name" value="Pept_S26A_signal_pept_1"/>
</dbReference>
<evidence type="ECO:0000256" key="2">
    <source>
        <dbReference type="ARBA" id="ARBA00022792"/>
    </source>
</evidence>
<feature type="domain" description="Peptidase S26" evidence="10">
    <location>
        <begin position="234"/>
        <end position="276"/>
    </location>
</feature>
<protein>
    <recommendedName>
        <fullName evidence="8">Mitochondrial inner membrane protease subunit</fullName>
        <ecNumber evidence="8">3.4.21.-</ecNumber>
    </recommendedName>
</protein>
<dbReference type="GO" id="GO:0006627">
    <property type="term" value="P:protein processing involved in protein targeting to mitochondrion"/>
    <property type="evidence" value="ECO:0007669"/>
    <property type="project" value="TreeGrafter"/>
</dbReference>
<dbReference type="InParanoid" id="A0A1Z5JFW4"/>
<name>A0A1Z5JFW4_FISSO</name>
<keyword evidence="8 11" id="KW-0645">Protease</keyword>
<keyword evidence="3 8" id="KW-0378">Hydrolase</keyword>
<evidence type="ECO:0000256" key="9">
    <source>
        <dbReference type="SAM" id="MobiDB-lite"/>
    </source>
</evidence>
<feature type="compositionally biased region" description="Low complexity" evidence="9">
    <location>
        <begin position="144"/>
        <end position="158"/>
    </location>
</feature>
<dbReference type="InterPro" id="IPR019533">
    <property type="entry name" value="Peptidase_S26"/>
</dbReference>
<feature type="region of interest" description="Disordered" evidence="9">
    <location>
        <begin position="138"/>
        <end position="158"/>
    </location>
</feature>
<comment type="caution">
    <text evidence="11">The sequence shown here is derived from an EMBL/GenBank/DDBJ whole genome shotgun (WGS) entry which is preliminary data.</text>
</comment>
<dbReference type="GO" id="GO:0006465">
    <property type="term" value="P:signal peptide processing"/>
    <property type="evidence" value="ECO:0007669"/>
    <property type="project" value="InterPro"/>
</dbReference>
<evidence type="ECO:0000313" key="11">
    <source>
        <dbReference type="EMBL" id="GAX12651.1"/>
    </source>
</evidence>
<evidence type="ECO:0000256" key="5">
    <source>
        <dbReference type="ARBA" id="ARBA00023136"/>
    </source>
</evidence>
<feature type="active site" evidence="7">
    <location>
        <position position="99"/>
    </location>
</feature>
<evidence type="ECO:0000256" key="7">
    <source>
        <dbReference type="PIRSR" id="PIRSR600223-1"/>
    </source>
</evidence>
<sequence>MKCMLSLVVSHRTLAFRRISERAVRRAGTGNINSIQSRSPEPTFRRTHRRLHSTSPNENDELSFLETVQLLAFRGALAASTVYVVTEYCVDVTLCEGPSMHPTIQSSGEIILVDKWTPRSHGMADGSVAAGRVMAARSRQRAYQKQQSPPHQSSKQHPSFFWHEPRVSVSDLPPYTWSDAWQQMQSPLNVGDVVVVQHPSRKGTVCKRIVALPGDTVIGNTAPRRATFYSRSNVSVVVPDGCLWLEGDNPANSSDSRDYGPIPANLLVGRVVARVWPPFVWMPRGSPPRTNQPGGSTVLPAGYQGQQIRKQLPLERDDDQHDINSASN</sequence>
<evidence type="ECO:0000256" key="6">
    <source>
        <dbReference type="ARBA" id="ARBA00038445"/>
    </source>
</evidence>
<reference evidence="11 12" key="1">
    <citation type="journal article" date="2015" name="Plant Cell">
        <title>Oil accumulation by the oleaginous diatom Fistulifera solaris as revealed by the genome and transcriptome.</title>
        <authorList>
            <person name="Tanaka T."/>
            <person name="Maeda Y."/>
            <person name="Veluchamy A."/>
            <person name="Tanaka M."/>
            <person name="Abida H."/>
            <person name="Marechal E."/>
            <person name="Bowler C."/>
            <person name="Muto M."/>
            <person name="Sunaga Y."/>
            <person name="Tanaka M."/>
            <person name="Yoshino T."/>
            <person name="Taniguchi T."/>
            <person name="Fukuda Y."/>
            <person name="Nemoto M."/>
            <person name="Matsumoto M."/>
            <person name="Wong P.S."/>
            <person name="Aburatani S."/>
            <person name="Fujibuchi W."/>
        </authorList>
    </citation>
    <scope>NUCLEOTIDE SEQUENCE [LARGE SCALE GENOMIC DNA]</scope>
    <source>
        <strain evidence="11 12">JPCC DA0580</strain>
    </source>
</reference>
<dbReference type="EC" id="3.4.21.-" evidence="8"/>
<dbReference type="Gene3D" id="2.10.109.10">
    <property type="entry name" value="Umud Fragment, subunit A"/>
    <property type="match status" value="1"/>
</dbReference>
<evidence type="ECO:0000256" key="8">
    <source>
        <dbReference type="RuleBase" id="RU362041"/>
    </source>
</evidence>
<dbReference type="PANTHER" id="PTHR12383:SF16">
    <property type="entry name" value="MITOCHONDRIAL INNER MEMBRANE PROTEASE SUBUNIT 1"/>
    <property type="match status" value="1"/>
</dbReference>
<dbReference type="EMBL" id="BDSP01000053">
    <property type="protein sequence ID" value="GAX12651.1"/>
    <property type="molecule type" value="Genomic_DNA"/>
</dbReference>
<dbReference type="SUPFAM" id="SSF51306">
    <property type="entry name" value="LexA/Signal peptidase"/>
    <property type="match status" value="1"/>
</dbReference>
<evidence type="ECO:0000259" key="10">
    <source>
        <dbReference type="Pfam" id="PF10502"/>
    </source>
</evidence>
<feature type="compositionally biased region" description="Basic and acidic residues" evidence="9">
    <location>
        <begin position="312"/>
        <end position="322"/>
    </location>
</feature>
<dbReference type="AlphaFoldDB" id="A0A1Z5JFW4"/>
<dbReference type="Proteomes" id="UP000198406">
    <property type="component" value="Unassembled WGS sequence"/>
</dbReference>
<keyword evidence="2 8" id="KW-0999">Mitochondrion inner membrane</keyword>
<evidence type="ECO:0000256" key="4">
    <source>
        <dbReference type="ARBA" id="ARBA00023128"/>
    </source>
</evidence>
<keyword evidence="4 8" id="KW-0496">Mitochondrion</keyword>
<dbReference type="GO" id="GO:0004252">
    <property type="term" value="F:serine-type endopeptidase activity"/>
    <property type="evidence" value="ECO:0007669"/>
    <property type="project" value="InterPro"/>
</dbReference>
<feature type="active site" evidence="7">
    <location>
        <position position="207"/>
    </location>
</feature>
<dbReference type="PANTHER" id="PTHR12383">
    <property type="entry name" value="PROTEASE FAMILY S26 MITOCHONDRIAL INNER MEMBRANE PROTEASE-RELATED"/>
    <property type="match status" value="1"/>
</dbReference>
<feature type="region of interest" description="Disordered" evidence="9">
    <location>
        <begin position="282"/>
        <end position="328"/>
    </location>
</feature>
<comment type="subcellular location">
    <subcellularLocation>
        <location evidence="1 8">Mitochondrion inner membrane</location>
    </subcellularLocation>
</comment>
<accession>A0A1Z5JFW4</accession>
<gene>
    <name evidence="11" type="ORF">FisN_13Lh122</name>
</gene>
<dbReference type="OrthoDB" id="308440at2759"/>
<dbReference type="PRINTS" id="PR00727">
    <property type="entry name" value="LEADERPTASE"/>
</dbReference>
<proteinExistence type="inferred from homology"/>